<name>A0A086PGG5_TOXGO</name>
<dbReference type="InterPro" id="IPR006086">
    <property type="entry name" value="XPG-I_dom"/>
</dbReference>
<dbReference type="Proteomes" id="UP000028840">
    <property type="component" value="Unassembled WGS sequence"/>
</dbReference>
<gene>
    <name evidence="14" type="ORF">TGVAND_277150</name>
</gene>
<feature type="compositionally biased region" description="Polar residues" evidence="11">
    <location>
        <begin position="526"/>
        <end position="536"/>
    </location>
</feature>
<dbReference type="SUPFAM" id="SSF88723">
    <property type="entry name" value="PIN domain-like"/>
    <property type="match status" value="1"/>
</dbReference>
<dbReference type="GO" id="GO:0017108">
    <property type="term" value="F:5'-flap endonuclease activity"/>
    <property type="evidence" value="ECO:0007669"/>
    <property type="project" value="TreeGrafter"/>
</dbReference>
<feature type="region of interest" description="Disordered" evidence="11">
    <location>
        <begin position="284"/>
        <end position="353"/>
    </location>
</feature>
<feature type="region of interest" description="Disordered" evidence="11">
    <location>
        <begin position="513"/>
        <end position="546"/>
    </location>
</feature>
<dbReference type="SMART" id="SM00484">
    <property type="entry name" value="XPGI"/>
    <property type="match status" value="1"/>
</dbReference>
<feature type="domain" description="XPG-I" evidence="12">
    <location>
        <begin position="168"/>
        <end position="241"/>
    </location>
</feature>
<evidence type="ECO:0000313" key="14">
    <source>
        <dbReference type="EMBL" id="KFG99446.1"/>
    </source>
</evidence>
<reference evidence="14 15" key="2">
    <citation type="journal article" date="2015" name="Eukaryot. Cell">
        <title>Genetic mapping reveals that sinefungin resistance in Toxoplasma gondii is controlled by a putative amino acid transporter locus that can be used as a negative selectable marker.</title>
        <authorList>
            <person name="Behnke M.S."/>
            <person name="Khan A."/>
            <person name="Sibley L.D."/>
        </authorList>
    </citation>
    <scope>NUCLEOTIDE SEQUENCE [LARGE SCALE GENOMIC DNA]</scope>
    <source>
        <strain evidence="14 15">VAND</strain>
    </source>
</reference>
<keyword evidence="6" id="KW-0227">DNA damage</keyword>
<dbReference type="InterPro" id="IPR029060">
    <property type="entry name" value="PIN-like_dom_sf"/>
</dbReference>
<reference evidence="14 15" key="1">
    <citation type="submission" date="2014-08" db="EMBL/GenBank/DDBJ databases">
        <authorList>
            <person name="Sibley D."/>
            <person name="Venepally P."/>
            <person name="Karamycheva S."/>
            <person name="Hadjithomas M."/>
            <person name="Khan A."/>
            <person name="Brunk B."/>
            <person name="Roos D."/>
            <person name="Caler E."/>
            <person name="Lorenzi H."/>
        </authorList>
    </citation>
    <scope>NUCLEOTIDE SEQUENCE [LARGE SCALE GENOMIC DNA]</scope>
    <source>
        <strain evidence="14 15">VAND</strain>
    </source>
</reference>
<comment type="caution">
    <text evidence="14">The sequence shown here is derived from an EMBL/GenBank/DDBJ whole genome shotgun (WGS) entry which is preliminary data.</text>
</comment>
<keyword evidence="9" id="KW-0496">Mitochondrion</keyword>
<feature type="compositionally biased region" description="Polar residues" evidence="11">
    <location>
        <begin position="587"/>
        <end position="597"/>
    </location>
</feature>
<sequence length="753" mass="81165">MGVKGLWNWLDSNVKERMHLRDFSGKTIAVDASSWLHKAACGCALALLLVEEKKRLLSDRESREEPEAGACNPLEEECEAYRQILRFCLGKIRLLTSFGVRPFLVFDGGQLEAKAPANESRRLTRRRHAALALAAHRAGDVANAWRHAVGAISVSLSLRNFVFRNLQGHQGVVCISAAYEADAQMARLVADGFADAVLTEDGDLLAYQARMVLSRLSDDGTVQCVDCARCFHLERPRGERRQRAKAESTSPTREPDAPCSSVAFRCPSSLSDSSSASACVSSLRPSSASRTTSPTSSHASPYSSSSSRSSSSLSSHFSSLSSSPSRASPLPSPDSASFSSVSSPPLASASPRPSSASLGLSLDRFQLICVLAGCDYAPNIPGVGVRTAARLVRRHGADVHAILQDLRASGKSIPHNYAHQIRLALLTYRHQTVFVISPTWEIRMAPLTDLPAASLSPDILRCLGVVYDDETARSLCLGFRHPATLEILHPRMHPKVPPPLCWLNCKDASAKPQSAAQRNFSKENDASLSDENSTPSGAALKHSALSPEGKLSAKRLSLFRRCPSSASEAEDASSGAGGKHTKKCRSETLNNSQTETLCTDADNIERKSQTERNGASPVRCSLETPRQPPHTGVYVHHLADAPQLLPAESNTNTAVCEDSNEKDGRVAQSVAEATGQMDELEGRGTIERKPRFPAEPVAARSPVVKLEQTPRNSTSCSAAVRPTVTSVSAKRKTTFFGLLGIRRGLPGVQRKDK</sequence>
<dbReference type="AlphaFoldDB" id="A0A086PGG5"/>
<feature type="region of interest" description="Disordered" evidence="11">
    <location>
        <begin position="566"/>
        <end position="627"/>
    </location>
</feature>
<dbReference type="InterPro" id="IPR006085">
    <property type="entry name" value="XPG_DNA_repair_N"/>
</dbReference>
<evidence type="ECO:0000259" key="12">
    <source>
        <dbReference type="SMART" id="SM00484"/>
    </source>
</evidence>
<keyword evidence="8" id="KW-0460">Magnesium</keyword>
<evidence type="ECO:0000256" key="4">
    <source>
        <dbReference type="ARBA" id="ARBA00022723"/>
    </source>
</evidence>
<dbReference type="VEuPathDB" id="ToxoDB:TGVAND_277150"/>
<dbReference type="PROSITE" id="PS00841">
    <property type="entry name" value="XPG_1"/>
    <property type="match status" value="1"/>
</dbReference>
<keyword evidence="10" id="KW-0234">DNA repair</keyword>
<evidence type="ECO:0000313" key="15">
    <source>
        <dbReference type="Proteomes" id="UP000028840"/>
    </source>
</evidence>
<dbReference type="GO" id="GO:0006281">
    <property type="term" value="P:DNA repair"/>
    <property type="evidence" value="ECO:0007669"/>
    <property type="project" value="UniProtKB-KW"/>
</dbReference>
<dbReference type="InterPro" id="IPR006084">
    <property type="entry name" value="XPG/Rad2"/>
</dbReference>
<dbReference type="Gene3D" id="1.10.150.20">
    <property type="entry name" value="5' to 3' exonuclease, C-terminal subdomain"/>
    <property type="match status" value="1"/>
</dbReference>
<dbReference type="Pfam" id="PF00867">
    <property type="entry name" value="XPG_I"/>
    <property type="match status" value="1"/>
</dbReference>
<dbReference type="SMART" id="SM00279">
    <property type="entry name" value="HhH2"/>
    <property type="match status" value="1"/>
</dbReference>
<protein>
    <submittedName>
        <fullName evidence="14">XPG N-terminal domain-containing protein</fullName>
    </submittedName>
</protein>
<keyword evidence="2" id="KW-0597">Phosphoprotein</keyword>
<accession>A0A086PGG5</accession>
<dbReference type="GO" id="GO:0046872">
    <property type="term" value="F:metal ion binding"/>
    <property type="evidence" value="ECO:0007669"/>
    <property type="project" value="UniProtKB-KW"/>
</dbReference>
<evidence type="ECO:0000256" key="11">
    <source>
        <dbReference type="SAM" id="MobiDB-lite"/>
    </source>
</evidence>
<feature type="region of interest" description="Disordered" evidence="11">
    <location>
        <begin position="238"/>
        <end position="259"/>
    </location>
</feature>
<comment type="cofactor">
    <cofactor evidence="1">
        <name>Mg(2+)</name>
        <dbReference type="ChEBI" id="CHEBI:18420"/>
    </cofactor>
</comment>
<dbReference type="PANTHER" id="PTHR11081:SF9">
    <property type="entry name" value="FLAP ENDONUCLEASE 1"/>
    <property type="match status" value="1"/>
</dbReference>
<evidence type="ECO:0000256" key="6">
    <source>
        <dbReference type="ARBA" id="ARBA00022763"/>
    </source>
</evidence>
<dbReference type="SUPFAM" id="SSF47807">
    <property type="entry name" value="5' to 3' exonuclease, C-terminal subdomain"/>
    <property type="match status" value="1"/>
</dbReference>
<dbReference type="PRINTS" id="PR00853">
    <property type="entry name" value="XPGRADSUPER"/>
</dbReference>
<dbReference type="InterPro" id="IPR008918">
    <property type="entry name" value="HhH2"/>
</dbReference>
<dbReference type="GO" id="GO:0003677">
    <property type="term" value="F:DNA binding"/>
    <property type="evidence" value="ECO:0007669"/>
    <property type="project" value="InterPro"/>
</dbReference>
<evidence type="ECO:0000256" key="1">
    <source>
        <dbReference type="ARBA" id="ARBA00001946"/>
    </source>
</evidence>
<keyword evidence="4" id="KW-0479">Metal-binding</keyword>
<organism evidence="14 15">
    <name type="scientific">Toxoplasma gondii VAND</name>
    <dbReference type="NCBI Taxonomy" id="933077"/>
    <lineage>
        <taxon>Eukaryota</taxon>
        <taxon>Sar</taxon>
        <taxon>Alveolata</taxon>
        <taxon>Apicomplexa</taxon>
        <taxon>Conoidasida</taxon>
        <taxon>Coccidia</taxon>
        <taxon>Eucoccidiorida</taxon>
        <taxon>Eimeriorina</taxon>
        <taxon>Sarcocystidae</taxon>
        <taxon>Toxoplasma</taxon>
    </lineage>
</organism>
<evidence type="ECO:0000256" key="5">
    <source>
        <dbReference type="ARBA" id="ARBA00022759"/>
    </source>
</evidence>
<evidence type="ECO:0000256" key="10">
    <source>
        <dbReference type="ARBA" id="ARBA00023204"/>
    </source>
</evidence>
<evidence type="ECO:0000256" key="3">
    <source>
        <dbReference type="ARBA" id="ARBA00022722"/>
    </source>
</evidence>
<keyword evidence="7" id="KW-0378">Hydrolase</keyword>
<dbReference type="InterPro" id="IPR019974">
    <property type="entry name" value="XPG_CS"/>
</dbReference>
<keyword evidence="3" id="KW-0540">Nuclease</keyword>
<evidence type="ECO:0000256" key="9">
    <source>
        <dbReference type="ARBA" id="ARBA00023128"/>
    </source>
</evidence>
<dbReference type="InterPro" id="IPR036279">
    <property type="entry name" value="5-3_exonuclease_C_sf"/>
</dbReference>
<proteinExistence type="predicted"/>
<dbReference type="OrthoDB" id="26491at2759"/>
<evidence type="ECO:0000256" key="2">
    <source>
        <dbReference type="ARBA" id="ARBA00022553"/>
    </source>
</evidence>
<evidence type="ECO:0000259" key="13">
    <source>
        <dbReference type="SMART" id="SM00485"/>
    </source>
</evidence>
<dbReference type="Gene3D" id="3.40.50.1010">
    <property type="entry name" value="5'-nuclease"/>
    <property type="match status" value="1"/>
</dbReference>
<feature type="domain" description="XPG N-terminal" evidence="13">
    <location>
        <begin position="1"/>
        <end position="128"/>
    </location>
</feature>
<keyword evidence="5" id="KW-0255">Endonuclease</keyword>
<dbReference type="PANTHER" id="PTHR11081">
    <property type="entry name" value="FLAP ENDONUCLEASE FAMILY MEMBER"/>
    <property type="match status" value="1"/>
</dbReference>
<dbReference type="Pfam" id="PF00752">
    <property type="entry name" value="XPG_N"/>
    <property type="match status" value="1"/>
</dbReference>
<dbReference type="EMBL" id="AEYJ02001851">
    <property type="protein sequence ID" value="KFG99446.1"/>
    <property type="molecule type" value="Genomic_DNA"/>
</dbReference>
<evidence type="ECO:0000256" key="8">
    <source>
        <dbReference type="ARBA" id="ARBA00022842"/>
    </source>
</evidence>
<evidence type="ECO:0000256" key="7">
    <source>
        <dbReference type="ARBA" id="ARBA00022801"/>
    </source>
</evidence>
<dbReference type="SMART" id="SM00485">
    <property type="entry name" value="XPGN"/>
    <property type="match status" value="1"/>
</dbReference>